<dbReference type="EMBL" id="JACHNC010000001">
    <property type="protein sequence ID" value="MBB4746095.1"/>
    <property type="molecule type" value="Genomic_DNA"/>
</dbReference>
<dbReference type="AlphaFoldDB" id="A0A7W7H8N4"/>
<gene>
    <name evidence="2" type="ORF">BJ964_000256</name>
</gene>
<feature type="region of interest" description="Disordered" evidence="1">
    <location>
        <begin position="217"/>
        <end position="249"/>
    </location>
</feature>
<proteinExistence type="predicted"/>
<sequence>MVPLLLPRRGGLSARGRCAGHPGRAVAVCFPGTGGCLLAAVAPATLGGRSRFASQARGVVCSRPLRRPPWAGGRGLLPRHGGLSARGRCAGHPGRAVAVCFPGTGGCLLAAVAPATLGGRSRFASQTRSCLLAAVTPVGLGGWLRCCFPGTELPACGRCAGHPGWVVAVLLSRHGAARSRPSRRSLWAGGRAYVRVGAHGGGVVVVYVPYRGDGRPRGGFSVRSPPKARPAGTPHERGTRFTGSCGGSR</sequence>
<comment type="caution">
    <text evidence="2">The sequence shown here is derived from an EMBL/GenBank/DDBJ whole genome shotgun (WGS) entry which is preliminary data.</text>
</comment>
<evidence type="ECO:0000313" key="2">
    <source>
        <dbReference type="EMBL" id="MBB4746095.1"/>
    </source>
</evidence>
<protein>
    <submittedName>
        <fullName evidence="2">Uncharacterized protein</fullName>
    </submittedName>
</protein>
<accession>A0A7W7H8N4</accession>
<dbReference type="Proteomes" id="UP000590511">
    <property type="component" value="Unassembled WGS sequence"/>
</dbReference>
<evidence type="ECO:0000256" key="1">
    <source>
        <dbReference type="SAM" id="MobiDB-lite"/>
    </source>
</evidence>
<evidence type="ECO:0000313" key="3">
    <source>
        <dbReference type="Proteomes" id="UP000590511"/>
    </source>
</evidence>
<organism evidence="2 3">
    <name type="scientific">Actinoplanes lobatus</name>
    <dbReference type="NCBI Taxonomy" id="113568"/>
    <lineage>
        <taxon>Bacteria</taxon>
        <taxon>Bacillati</taxon>
        <taxon>Actinomycetota</taxon>
        <taxon>Actinomycetes</taxon>
        <taxon>Micromonosporales</taxon>
        <taxon>Micromonosporaceae</taxon>
        <taxon>Actinoplanes</taxon>
    </lineage>
</organism>
<name>A0A7W7H8N4_9ACTN</name>
<reference evidence="2 3" key="1">
    <citation type="submission" date="2020-08" db="EMBL/GenBank/DDBJ databases">
        <title>Sequencing the genomes of 1000 actinobacteria strains.</title>
        <authorList>
            <person name="Klenk H.-P."/>
        </authorList>
    </citation>
    <scope>NUCLEOTIDE SEQUENCE [LARGE SCALE GENOMIC DNA]</scope>
    <source>
        <strain evidence="2 3">DSM 43150</strain>
    </source>
</reference>